<accession>A0A146KBC8</accession>
<feature type="non-terminal residue" evidence="1">
    <location>
        <position position="1"/>
    </location>
</feature>
<reference evidence="1" key="1">
    <citation type="submission" date="2015-07" db="EMBL/GenBank/DDBJ databases">
        <title>Adaptation to a free-living lifestyle via gene acquisitions in the diplomonad Trepomonas sp. PC1.</title>
        <authorList>
            <person name="Xu F."/>
            <person name="Jerlstrom-Hultqvist J."/>
            <person name="Kolisko M."/>
            <person name="Simpson A.G.B."/>
            <person name="Roger A.J."/>
            <person name="Svard S.G."/>
            <person name="Andersson J.O."/>
        </authorList>
    </citation>
    <scope>NUCLEOTIDE SEQUENCE</scope>
    <source>
        <strain evidence="1">PC1</strain>
    </source>
</reference>
<dbReference type="AlphaFoldDB" id="A0A146KBC8"/>
<gene>
    <name evidence="1" type="ORF">TPC1_13331</name>
</gene>
<feature type="non-terminal residue" evidence="1">
    <location>
        <position position="318"/>
    </location>
</feature>
<protein>
    <submittedName>
        <fullName evidence="1">Uncharacterized protein</fullName>
    </submittedName>
</protein>
<organism evidence="1">
    <name type="scientific">Trepomonas sp. PC1</name>
    <dbReference type="NCBI Taxonomy" id="1076344"/>
    <lineage>
        <taxon>Eukaryota</taxon>
        <taxon>Metamonada</taxon>
        <taxon>Diplomonadida</taxon>
        <taxon>Hexamitidae</taxon>
        <taxon>Hexamitinae</taxon>
        <taxon>Trepomonas</taxon>
    </lineage>
</organism>
<sequence>MFDQFFGKSKLPLPFIIRARLINYLYCLQLMNKSMHEQHALVKAATRLNRAAHLPSISENTVLAFSRTKITIDSQKPDYRQILGPQSLTNNLPYLCTIDPWTARYVLQEFDPYDQQQMVRLLGDYSIQEVQALEQIGEKVISFAEILVMQQSKYDQFSMFDAFVPGYLGVYARTAFVENAVNQVRLSTLNNSIFGINFAIVNQIIQGQICQSEIEEITPKYQLFDQNDFFKSGIEKYEIFKNDAVKFQMNQSTLYFKNIEDFLYLTTMTIQTDYISKLKSLNQKEVNDQITFGLIQSQVIMIQKYCMDEASKQASFAQ</sequence>
<dbReference type="EMBL" id="GDID01002476">
    <property type="protein sequence ID" value="JAP94130.1"/>
    <property type="molecule type" value="Transcribed_RNA"/>
</dbReference>
<name>A0A146KBC8_9EUKA</name>
<proteinExistence type="predicted"/>
<evidence type="ECO:0000313" key="1">
    <source>
        <dbReference type="EMBL" id="JAP94130.1"/>
    </source>
</evidence>